<dbReference type="Gene3D" id="3.50.50.60">
    <property type="entry name" value="FAD/NAD(P)-binding domain"/>
    <property type="match status" value="2"/>
</dbReference>
<dbReference type="InterPro" id="IPR050281">
    <property type="entry name" value="Flavin_monoamine_oxidase"/>
</dbReference>
<feature type="region of interest" description="Disordered" evidence="3">
    <location>
        <begin position="482"/>
        <end position="502"/>
    </location>
</feature>
<proteinExistence type="inferred from homology"/>
<dbReference type="InterPro" id="IPR006311">
    <property type="entry name" value="TAT_signal"/>
</dbReference>
<accession>A0ABP8W5N9</accession>
<evidence type="ECO:0000259" key="5">
    <source>
        <dbReference type="Pfam" id="PF01593"/>
    </source>
</evidence>
<gene>
    <name evidence="6" type="ORF">GCM10025780_28700</name>
</gene>
<dbReference type="Pfam" id="PF01593">
    <property type="entry name" value="Amino_oxidase"/>
    <property type="match status" value="2"/>
</dbReference>
<dbReference type="InterPro" id="IPR002937">
    <property type="entry name" value="Amino_oxidase"/>
</dbReference>
<evidence type="ECO:0000256" key="2">
    <source>
        <dbReference type="ARBA" id="ARBA00023002"/>
    </source>
</evidence>
<feature type="domain" description="Amine oxidase" evidence="5">
    <location>
        <begin position="56"/>
        <end position="127"/>
    </location>
</feature>
<feature type="signal peptide" evidence="4">
    <location>
        <begin position="1"/>
        <end position="16"/>
    </location>
</feature>
<evidence type="ECO:0000256" key="1">
    <source>
        <dbReference type="ARBA" id="ARBA00005995"/>
    </source>
</evidence>
<feature type="compositionally biased region" description="Low complexity" evidence="3">
    <location>
        <begin position="35"/>
        <end position="53"/>
    </location>
</feature>
<dbReference type="RefSeq" id="WP_345376610.1">
    <property type="nucleotide sequence ID" value="NZ_BAABLM010000006.1"/>
</dbReference>
<feature type="domain" description="Amine oxidase" evidence="5">
    <location>
        <begin position="330"/>
        <end position="479"/>
    </location>
</feature>
<reference evidence="7" key="1">
    <citation type="journal article" date="2019" name="Int. J. Syst. Evol. Microbiol.">
        <title>The Global Catalogue of Microorganisms (GCM) 10K type strain sequencing project: providing services to taxonomists for standard genome sequencing and annotation.</title>
        <authorList>
            <consortium name="The Broad Institute Genomics Platform"/>
            <consortium name="The Broad Institute Genome Sequencing Center for Infectious Disease"/>
            <person name="Wu L."/>
            <person name="Ma J."/>
        </authorList>
    </citation>
    <scope>NUCLEOTIDE SEQUENCE [LARGE SCALE GENOMIC DNA]</scope>
    <source>
        <strain evidence="7">JCM 18956</strain>
    </source>
</reference>
<dbReference type="EMBL" id="BAABLM010000006">
    <property type="protein sequence ID" value="GAA4681625.1"/>
    <property type="molecule type" value="Genomic_DNA"/>
</dbReference>
<organism evidence="6 7">
    <name type="scientific">Frondihabitans cladoniiphilus</name>
    <dbReference type="NCBI Taxonomy" id="715785"/>
    <lineage>
        <taxon>Bacteria</taxon>
        <taxon>Bacillati</taxon>
        <taxon>Actinomycetota</taxon>
        <taxon>Actinomycetes</taxon>
        <taxon>Micrococcales</taxon>
        <taxon>Microbacteriaceae</taxon>
        <taxon>Frondihabitans</taxon>
    </lineage>
</organism>
<evidence type="ECO:0000256" key="3">
    <source>
        <dbReference type="SAM" id="MobiDB-lite"/>
    </source>
</evidence>
<keyword evidence="4" id="KW-0732">Signal</keyword>
<dbReference type="SUPFAM" id="SSF54373">
    <property type="entry name" value="FAD-linked reductases, C-terminal domain"/>
    <property type="match status" value="1"/>
</dbReference>
<dbReference type="PROSITE" id="PS51257">
    <property type="entry name" value="PROKAR_LIPOPROTEIN"/>
    <property type="match status" value="1"/>
</dbReference>
<feature type="chain" id="PRO_5045552387" description="Amine oxidase domain-containing protein" evidence="4">
    <location>
        <begin position="17"/>
        <end position="502"/>
    </location>
</feature>
<feature type="region of interest" description="Disordered" evidence="3">
    <location>
        <begin position="25"/>
        <end position="67"/>
    </location>
</feature>
<dbReference type="PANTHER" id="PTHR10742">
    <property type="entry name" value="FLAVIN MONOAMINE OXIDASE"/>
    <property type="match status" value="1"/>
</dbReference>
<evidence type="ECO:0000313" key="7">
    <source>
        <dbReference type="Proteomes" id="UP001501295"/>
    </source>
</evidence>
<comment type="similarity">
    <text evidence="1">Belongs to the flavin monoamine oxidase family.</text>
</comment>
<dbReference type="PROSITE" id="PS51318">
    <property type="entry name" value="TAT"/>
    <property type="match status" value="1"/>
</dbReference>
<evidence type="ECO:0000256" key="4">
    <source>
        <dbReference type="SAM" id="SignalP"/>
    </source>
</evidence>
<sequence length="502" mass="50828">MAITRRFLLTSSLTGAGVLVLSACSDPSPAPSPSASPSVTPSRTPTATATTDTGVHPVASRRSQWGKDPYSYGSGSFLTTASTDSSRELLRQPLNDRLFFAGEAVASTDPGTLMGAYSSGLEVAAAVAATASKGERIAVVGAGLAGVTAARALADQGFDVVVVEARGRVGGRISPVTSSDWPIEIQLGVGTLYGDGAATLESVLTNGGVTVLGLDATEAARTSDAPTTPPDSASVVAALAAASAWAQQQSAEVTVDDAVTQSGSGGALSSVPDASGVSDTQRLAYLLDEALPARFGATAKTLSARALPVPLLPTDATLLTAGLGAYITGQLGKLDVLKSSNVTRITYANQGVGLRLVTGESLSADKVIVTVPLGVLQKKRIVFDPALPAATLAAIDDIGMGVQDVLWLRFGERLWSSDATVWAILDEKAVYRLWLNLEPSTGFPILVGLVGGDAARATEKLSDSGAVEAGLASLAPYLDMVPSTASPTPSPSGAAPSATPSP</sequence>
<evidence type="ECO:0000313" key="6">
    <source>
        <dbReference type="EMBL" id="GAA4681625.1"/>
    </source>
</evidence>
<name>A0ABP8W5N9_9MICO</name>
<keyword evidence="7" id="KW-1185">Reference proteome</keyword>
<keyword evidence="2" id="KW-0560">Oxidoreductase</keyword>
<dbReference type="SUPFAM" id="SSF51905">
    <property type="entry name" value="FAD/NAD(P)-binding domain"/>
    <property type="match status" value="2"/>
</dbReference>
<comment type="caution">
    <text evidence="6">The sequence shown here is derived from an EMBL/GenBank/DDBJ whole genome shotgun (WGS) entry which is preliminary data.</text>
</comment>
<protein>
    <recommendedName>
        <fullName evidence="5">Amine oxidase domain-containing protein</fullName>
    </recommendedName>
</protein>
<dbReference type="Proteomes" id="UP001501295">
    <property type="component" value="Unassembled WGS sequence"/>
</dbReference>
<dbReference type="Pfam" id="PF13450">
    <property type="entry name" value="NAD_binding_8"/>
    <property type="match status" value="1"/>
</dbReference>
<dbReference type="PANTHER" id="PTHR10742:SF386">
    <property type="entry name" value="LYSINE-SPECIFIC HISTONE DEMETHYLASE 1A"/>
    <property type="match status" value="1"/>
</dbReference>
<dbReference type="InterPro" id="IPR036188">
    <property type="entry name" value="FAD/NAD-bd_sf"/>
</dbReference>